<feature type="compositionally biased region" description="Basic residues" evidence="1">
    <location>
        <begin position="41"/>
        <end position="55"/>
    </location>
</feature>
<dbReference type="Proteomes" id="UP000050761">
    <property type="component" value="Unassembled WGS sequence"/>
</dbReference>
<reference evidence="4" key="2">
    <citation type="submission" date="2019-09" db="UniProtKB">
        <authorList>
            <consortium name="WormBaseParasite"/>
        </authorList>
    </citation>
    <scope>IDENTIFICATION</scope>
</reference>
<sequence>MVTESATSIRPQPVSATSCHRPQHGDDDDDDDDAGNDVGALRRRRHTAPPRRHHSSIVGSQLCIGVHRSDD</sequence>
<gene>
    <name evidence="2" type="ORF">HPBE_LOCUS2550</name>
</gene>
<keyword evidence="3" id="KW-1185">Reference proteome</keyword>
<dbReference type="EMBL" id="UZAH01004060">
    <property type="protein sequence ID" value="VDO26147.1"/>
    <property type="molecule type" value="Genomic_DNA"/>
</dbReference>
<reference evidence="2 3" key="1">
    <citation type="submission" date="2018-11" db="EMBL/GenBank/DDBJ databases">
        <authorList>
            <consortium name="Pathogen Informatics"/>
        </authorList>
    </citation>
    <scope>NUCLEOTIDE SEQUENCE [LARGE SCALE GENOMIC DNA]</scope>
</reference>
<feature type="region of interest" description="Disordered" evidence="1">
    <location>
        <begin position="1"/>
        <end position="71"/>
    </location>
</feature>
<evidence type="ECO:0000313" key="4">
    <source>
        <dbReference type="WBParaSite" id="HPBE_0000254901-mRNA-1"/>
    </source>
</evidence>
<evidence type="ECO:0000313" key="2">
    <source>
        <dbReference type="EMBL" id="VDO26147.1"/>
    </source>
</evidence>
<organism evidence="3 4">
    <name type="scientific">Heligmosomoides polygyrus</name>
    <name type="common">Parasitic roundworm</name>
    <dbReference type="NCBI Taxonomy" id="6339"/>
    <lineage>
        <taxon>Eukaryota</taxon>
        <taxon>Metazoa</taxon>
        <taxon>Ecdysozoa</taxon>
        <taxon>Nematoda</taxon>
        <taxon>Chromadorea</taxon>
        <taxon>Rhabditida</taxon>
        <taxon>Rhabditina</taxon>
        <taxon>Rhabditomorpha</taxon>
        <taxon>Strongyloidea</taxon>
        <taxon>Heligmosomidae</taxon>
        <taxon>Heligmosomoides</taxon>
    </lineage>
</organism>
<proteinExistence type="predicted"/>
<name>A0A183F8Q7_HELPZ</name>
<dbReference type="AlphaFoldDB" id="A0A183F8Q7"/>
<feature type="compositionally biased region" description="Polar residues" evidence="1">
    <location>
        <begin position="1"/>
        <end position="20"/>
    </location>
</feature>
<evidence type="ECO:0000256" key="1">
    <source>
        <dbReference type="SAM" id="MobiDB-lite"/>
    </source>
</evidence>
<dbReference type="WBParaSite" id="HPBE_0000254901-mRNA-1">
    <property type="protein sequence ID" value="HPBE_0000254901-mRNA-1"/>
    <property type="gene ID" value="HPBE_0000254901"/>
</dbReference>
<accession>A0A3P7UV71</accession>
<evidence type="ECO:0000313" key="3">
    <source>
        <dbReference type="Proteomes" id="UP000050761"/>
    </source>
</evidence>
<feature type="compositionally biased region" description="Acidic residues" evidence="1">
    <location>
        <begin position="26"/>
        <end position="35"/>
    </location>
</feature>
<protein>
    <submittedName>
        <fullName evidence="2 4">Uncharacterized protein</fullName>
    </submittedName>
</protein>
<accession>A0A183F8Q7</accession>